<dbReference type="EMBL" id="FXUY01000001">
    <property type="protein sequence ID" value="SMQ22021.1"/>
    <property type="molecule type" value="Genomic_DNA"/>
</dbReference>
<sequence>MNNKSIRWITSLMMGIGTGFMVTGGASLVIGDGSDANTIRASAVMAVSSFFVLVASYAVALFEEKS</sequence>
<proteinExistence type="predicted"/>
<name>A0ACD2TYW7_9PSED</name>
<evidence type="ECO:0000313" key="2">
    <source>
        <dbReference type="Proteomes" id="UP001158048"/>
    </source>
</evidence>
<accession>A0ACD2TYW7</accession>
<evidence type="ECO:0000313" key="1">
    <source>
        <dbReference type="EMBL" id="SMQ22021.1"/>
    </source>
</evidence>
<protein>
    <submittedName>
        <fullName evidence="1">Uncharacterized protein</fullName>
    </submittedName>
</protein>
<comment type="caution">
    <text evidence="1">The sequence shown here is derived from an EMBL/GenBank/DDBJ whole genome shotgun (WGS) entry which is preliminary data.</text>
</comment>
<reference evidence="1" key="1">
    <citation type="submission" date="2017-05" db="EMBL/GenBank/DDBJ databases">
        <authorList>
            <person name="Varghese N."/>
            <person name="Submissions S."/>
        </authorList>
    </citation>
    <scope>NUCLEOTIDE SEQUENCE</scope>
    <source>
        <strain evidence="1">LMG 28168</strain>
    </source>
</reference>
<dbReference type="Proteomes" id="UP001158048">
    <property type="component" value="Unassembled WGS sequence"/>
</dbReference>
<gene>
    <name evidence="1" type="ORF">SAMN04488483_0017</name>
</gene>
<keyword evidence="2" id="KW-1185">Reference proteome</keyword>
<organism evidence="1 2">
    <name type="scientific">Pseudomonas helmanticensis</name>
    <dbReference type="NCBI Taxonomy" id="1471381"/>
    <lineage>
        <taxon>Bacteria</taxon>
        <taxon>Pseudomonadati</taxon>
        <taxon>Pseudomonadota</taxon>
        <taxon>Gammaproteobacteria</taxon>
        <taxon>Pseudomonadales</taxon>
        <taxon>Pseudomonadaceae</taxon>
        <taxon>Pseudomonas</taxon>
    </lineage>
</organism>